<dbReference type="InterPro" id="IPR001962">
    <property type="entry name" value="Asn_synthase"/>
</dbReference>
<dbReference type="GO" id="GO:0005524">
    <property type="term" value="F:ATP binding"/>
    <property type="evidence" value="ECO:0007669"/>
    <property type="project" value="UniProtKB-KW"/>
</dbReference>
<feature type="active site" description="For GATase activity" evidence="12">
    <location>
        <position position="2"/>
    </location>
</feature>
<keyword evidence="8 12" id="KW-0061">Asparagine biosynthesis</keyword>
<dbReference type="PANTHER" id="PTHR11772:SF23">
    <property type="entry name" value="ASPARAGINE SYNTHETASE [GLUTAMINE-HYDROLYZING]"/>
    <property type="match status" value="1"/>
</dbReference>
<evidence type="ECO:0000256" key="13">
    <source>
        <dbReference type="PIRSR" id="PIRSR001589-2"/>
    </source>
</evidence>
<keyword evidence="4 16" id="KW-0436">Ligase</keyword>
<reference evidence="16" key="2">
    <citation type="submission" date="2007-04" db="EMBL/GenBank/DDBJ databases">
        <title>The genome of the human body louse.</title>
        <authorList>
            <consortium name="The Human Body Louse Genome Consortium"/>
            <person name="Kirkness E."/>
            <person name="Walenz B."/>
            <person name="Hass B."/>
            <person name="Bruggner R."/>
            <person name="Strausberg R."/>
        </authorList>
    </citation>
    <scope>NUCLEOTIDE SEQUENCE</scope>
    <source>
        <strain evidence="16">USDA</strain>
    </source>
</reference>
<feature type="site" description="Important for beta-aspartyl-AMP intermediate formation" evidence="14">
    <location>
        <position position="364"/>
    </location>
</feature>
<evidence type="ECO:0000256" key="3">
    <source>
        <dbReference type="ARBA" id="ARBA00021389"/>
    </source>
</evidence>
<evidence type="ECO:0000256" key="1">
    <source>
        <dbReference type="ARBA" id="ARBA00005187"/>
    </source>
</evidence>
<dbReference type="Gene3D" id="3.40.50.620">
    <property type="entry name" value="HUPs"/>
    <property type="match status" value="1"/>
</dbReference>
<dbReference type="PROSITE" id="PS51278">
    <property type="entry name" value="GATASE_TYPE_2"/>
    <property type="match status" value="1"/>
</dbReference>
<keyword evidence="5 12" id="KW-0028">Amino-acid biosynthesis</keyword>
<keyword evidence="12" id="KW-0315">Glutamine amidotransferase</keyword>
<dbReference type="Pfam" id="PF13537">
    <property type="entry name" value="GATase_7"/>
    <property type="match status" value="1"/>
</dbReference>
<dbReference type="GO" id="GO:0070981">
    <property type="term" value="P:L-asparagine biosynthetic process"/>
    <property type="evidence" value="ECO:0007669"/>
    <property type="project" value="UniProtKB-UniPathway"/>
</dbReference>
<evidence type="ECO:0000256" key="12">
    <source>
        <dbReference type="PIRSR" id="PIRSR001589-1"/>
    </source>
</evidence>
<dbReference type="EC" id="6.3.5.4" evidence="2"/>
<sequence>MCGIWLLCGLHSYESLHRNDCFTKISHRGPDAWRLEMDSRMNNIILGFHRLSIVDGLHGMQPMQIHKYPFLTLMCNGEIYNNKKIGEDFGFEYETKCDVECIIHLYANGGIENVVKNLDGVFSFILIDAKEKMIHIARDPYGVRPCFMLKTNMGIFGVCSEAKGLISLEPELKGAKWEINPFPPGCFESYDVDDEGRLTIKLHKRYYEIGISKPGFNTFVPLQDLDAKSMKENICHLLTAAVEKRLMSDRRIGCMLSGGLDSSLVAALLVKAAKKHNIPYKIQSFSIGMGNSPDILAARQVAKHIGTEHHEVIFTEEDVSKVLDKVIHTLETPDITTIRASVGMYILSKYIKEKTDSTVIFSGEGADEIAQGYIYFRDAPDSISGHEESIRLLKDIYLFDGLRADRTTAAHCLELRLPFLDLQFSSYYLSLPAEVRQPLNGVEKHLLRSCFENLNLIPNNILWRHKEAFSDGVTSVTKSLFQIIQEIIDGRISDEEYNSSSSNSYNFCPPKTKEAFYYRKTFEKNYPGHCDKFMKYYWMPKWTDVKDPSARFISHYAPENSE</sequence>
<proteinExistence type="predicted"/>
<dbReference type="KEGG" id="phu:Phum_PHUM504320"/>
<evidence type="ECO:0000256" key="8">
    <source>
        <dbReference type="ARBA" id="ARBA00022888"/>
    </source>
</evidence>
<evidence type="ECO:0000256" key="4">
    <source>
        <dbReference type="ARBA" id="ARBA00022598"/>
    </source>
</evidence>
<feature type="domain" description="Glutamine amidotransferase type-2" evidence="15">
    <location>
        <begin position="2"/>
        <end position="193"/>
    </location>
</feature>
<comment type="catalytic activity">
    <reaction evidence="10">
        <text>L-aspartate + L-glutamine + ATP + H2O = L-asparagine + L-glutamate + AMP + diphosphate + H(+)</text>
        <dbReference type="Rhea" id="RHEA:12228"/>
        <dbReference type="ChEBI" id="CHEBI:15377"/>
        <dbReference type="ChEBI" id="CHEBI:15378"/>
        <dbReference type="ChEBI" id="CHEBI:29985"/>
        <dbReference type="ChEBI" id="CHEBI:29991"/>
        <dbReference type="ChEBI" id="CHEBI:30616"/>
        <dbReference type="ChEBI" id="CHEBI:33019"/>
        <dbReference type="ChEBI" id="CHEBI:58048"/>
        <dbReference type="ChEBI" id="CHEBI:58359"/>
        <dbReference type="ChEBI" id="CHEBI:456215"/>
        <dbReference type="EC" id="6.3.5.4"/>
    </reaction>
</comment>
<evidence type="ECO:0000256" key="6">
    <source>
        <dbReference type="ARBA" id="ARBA00022741"/>
    </source>
</evidence>
<evidence type="ECO:0000256" key="11">
    <source>
        <dbReference type="PIRNR" id="PIRNR001589"/>
    </source>
</evidence>
<dbReference type="Pfam" id="PF00733">
    <property type="entry name" value="Asn_synthase"/>
    <property type="match status" value="2"/>
</dbReference>
<evidence type="ECO:0000313" key="16">
    <source>
        <dbReference type="EMBL" id="EEB18196.1"/>
    </source>
</evidence>
<dbReference type="SUPFAM" id="SSF56235">
    <property type="entry name" value="N-terminal nucleophile aminohydrolases (Ntn hydrolases)"/>
    <property type="match status" value="1"/>
</dbReference>
<dbReference type="eggNOG" id="KOG0571">
    <property type="taxonomic scope" value="Eukaryota"/>
</dbReference>
<dbReference type="PANTHER" id="PTHR11772">
    <property type="entry name" value="ASPARAGINE SYNTHETASE"/>
    <property type="match status" value="1"/>
</dbReference>
<evidence type="ECO:0000259" key="15">
    <source>
        <dbReference type="PROSITE" id="PS51278"/>
    </source>
</evidence>
<dbReference type="RefSeq" id="XP_002430934.1">
    <property type="nucleotide sequence ID" value="XM_002430889.1"/>
</dbReference>
<evidence type="ECO:0000256" key="7">
    <source>
        <dbReference type="ARBA" id="ARBA00022840"/>
    </source>
</evidence>
<dbReference type="InterPro" id="IPR017932">
    <property type="entry name" value="GATase_2_dom"/>
</dbReference>
<organism>
    <name type="scientific">Pediculus humanus subsp. corporis</name>
    <name type="common">Body louse</name>
    <dbReference type="NCBI Taxonomy" id="121224"/>
    <lineage>
        <taxon>Eukaryota</taxon>
        <taxon>Metazoa</taxon>
        <taxon>Ecdysozoa</taxon>
        <taxon>Arthropoda</taxon>
        <taxon>Hexapoda</taxon>
        <taxon>Insecta</taxon>
        <taxon>Pterygota</taxon>
        <taxon>Neoptera</taxon>
        <taxon>Paraneoptera</taxon>
        <taxon>Psocodea</taxon>
        <taxon>Troctomorpha</taxon>
        <taxon>Phthiraptera</taxon>
        <taxon>Anoplura</taxon>
        <taxon>Pediculidae</taxon>
        <taxon>Pediculus</taxon>
    </lineage>
</organism>
<dbReference type="OMA" id="GIVCAFD"/>
<dbReference type="InterPro" id="IPR029055">
    <property type="entry name" value="Ntn_hydrolases_N"/>
</dbReference>
<dbReference type="OrthoDB" id="409189at2759"/>
<keyword evidence="18" id="KW-1185">Reference proteome</keyword>
<protein>
    <recommendedName>
        <fullName evidence="3">Asparagine synthetase [glutamine-hydrolyzing]</fullName>
        <ecNumber evidence="2">6.3.5.4</ecNumber>
    </recommendedName>
    <alternativeName>
        <fullName evidence="9">Glutamine-dependent asparagine synthetase</fullName>
    </alternativeName>
</protein>
<dbReference type="CDD" id="cd01991">
    <property type="entry name" value="Asn_synthase_B_C"/>
    <property type="match status" value="1"/>
</dbReference>
<dbReference type="FunCoup" id="E0VXU0">
    <property type="interactions" value="582"/>
</dbReference>
<dbReference type="GO" id="GO:0004066">
    <property type="term" value="F:asparagine synthase (glutamine-hydrolyzing) activity"/>
    <property type="evidence" value="ECO:0007669"/>
    <property type="project" value="UniProtKB-EC"/>
</dbReference>
<dbReference type="UniPathway" id="UPA00134">
    <property type="reaction ID" value="UER00195"/>
</dbReference>
<dbReference type="InterPro" id="IPR006426">
    <property type="entry name" value="Asn_synth_AEB"/>
</dbReference>
<dbReference type="EMBL" id="DS235840">
    <property type="protein sequence ID" value="EEB18196.1"/>
    <property type="molecule type" value="Genomic_DNA"/>
</dbReference>
<dbReference type="SUPFAM" id="SSF52402">
    <property type="entry name" value="Adenine nucleotide alpha hydrolases-like"/>
    <property type="match status" value="1"/>
</dbReference>
<dbReference type="MEROPS" id="C44.974"/>
<evidence type="ECO:0000313" key="18">
    <source>
        <dbReference type="Proteomes" id="UP000009046"/>
    </source>
</evidence>
<comment type="pathway">
    <text evidence="1">Amino-acid biosynthesis; L-asparagine biosynthesis; L-asparagine from L-aspartate (L-Gln route): step 1/1.</text>
</comment>
<reference evidence="17" key="3">
    <citation type="submission" date="2021-02" db="UniProtKB">
        <authorList>
            <consortium name="EnsemblMetazoa"/>
        </authorList>
    </citation>
    <scope>IDENTIFICATION</scope>
    <source>
        <strain evidence="17">USDA</strain>
    </source>
</reference>
<dbReference type="InParanoid" id="E0VXU0"/>
<evidence type="ECO:0000256" key="2">
    <source>
        <dbReference type="ARBA" id="ARBA00012737"/>
    </source>
</evidence>
<evidence type="ECO:0000256" key="14">
    <source>
        <dbReference type="PIRSR" id="PIRSR001589-3"/>
    </source>
</evidence>
<evidence type="ECO:0000256" key="9">
    <source>
        <dbReference type="ARBA" id="ARBA00030234"/>
    </source>
</evidence>
<dbReference type="AlphaFoldDB" id="E0VXU0"/>
<dbReference type="CTD" id="8232916"/>
<dbReference type="InterPro" id="IPR014729">
    <property type="entry name" value="Rossmann-like_a/b/a_fold"/>
</dbReference>
<accession>E0VXU0</accession>
<reference evidence="16" key="1">
    <citation type="submission" date="2007-04" db="EMBL/GenBank/DDBJ databases">
        <title>Annotation of Pediculus humanus corporis strain USDA.</title>
        <authorList>
            <person name="Kirkness E."/>
            <person name="Hannick L."/>
            <person name="Hass B."/>
            <person name="Bruggner R."/>
            <person name="Lawson D."/>
            <person name="Bidwell S."/>
            <person name="Joardar V."/>
            <person name="Caler E."/>
            <person name="Walenz B."/>
            <person name="Inman J."/>
            <person name="Schobel S."/>
            <person name="Galinsky K."/>
            <person name="Amedeo P."/>
            <person name="Strausberg R."/>
        </authorList>
    </citation>
    <scope>NUCLEOTIDE SEQUENCE</scope>
    <source>
        <strain evidence="16">USDA</strain>
    </source>
</reference>
<dbReference type="GeneID" id="8232916"/>
<feature type="binding site" evidence="13">
    <location>
        <position position="287"/>
    </location>
    <ligand>
        <name>ATP</name>
        <dbReference type="ChEBI" id="CHEBI:30616"/>
    </ligand>
</feature>
<gene>
    <name evidence="17" type="primary">8232916</name>
    <name evidence="16" type="ORF">Phum_PHUM504320</name>
</gene>
<dbReference type="FunFam" id="3.40.50.620:FF:000090">
    <property type="entry name" value="asparagine synthetase [glutamine-hydrolyzing]"/>
    <property type="match status" value="1"/>
</dbReference>
<dbReference type="InterPro" id="IPR050795">
    <property type="entry name" value="Asn_Synthetase"/>
</dbReference>
<feature type="binding site" evidence="13">
    <location>
        <begin position="362"/>
        <end position="363"/>
    </location>
    <ligand>
        <name>ATP</name>
        <dbReference type="ChEBI" id="CHEBI:30616"/>
    </ligand>
</feature>
<dbReference type="STRING" id="121224.E0VXU0"/>
<keyword evidence="6 11" id="KW-0547">Nucleotide-binding</keyword>
<dbReference type="HOGENOM" id="CLU_014658_2_1_1"/>
<dbReference type="Proteomes" id="UP000009046">
    <property type="component" value="Unassembled WGS sequence"/>
</dbReference>
<dbReference type="PIRSF" id="PIRSF001589">
    <property type="entry name" value="Asn_synthetase_glu-h"/>
    <property type="match status" value="1"/>
</dbReference>
<evidence type="ECO:0000256" key="10">
    <source>
        <dbReference type="ARBA" id="ARBA00048741"/>
    </source>
</evidence>
<evidence type="ECO:0000313" key="17">
    <source>
        <dbReference type="EnsemblMetazoa" id="PHUM504320-PA"/>
    </source>
</evidence>
<dbReference type="GO" id="GO:0005829">
    <property type="term" value="C:cytosol"/>
    <property type="evidence" value="ECO:0007669"/>
    <property type="project" value="TreeGrafter"/>
</dbReference>
<keyword evidence="7 11" id="KW-0067">ATP-binding</keyword>
<dbReference type="EMBL" id="AAZO01006130">
    <property type="status" value="NOT_ANNOTATED_CDS"/>
    <property type="molecule type" value="Genomic_DNA"/>
</dbReference>
<feature type="binding site" evidence="13">
    <location>
        <position position="98"/>
    </location>
    <ligand>
        <name>L-glutamine</name>
        <dbReference type="ChEBI" id="CHEBI:58359"/>
    </ligand>
</feature>
<name>E0VXU0_PEDHC</name>
<evidence type="ECO:0000256" key="5">
    <source>
        <dbReference type="ARBA" id="ARBA00022605"/>
    </source>
</evidence>
<dbReference type="EnsemblMetazoa" id="PHUM504320-RA">
    <property type="protein sequence ID" value="PHUM504320-PA"/>
    <property type="gene ID" value="PHUM504320"/>
</dbReference>
<dbReference type="VEuPathDB" id="VectorBase:PHUM504320"/>
<dbReference type="Gene3D" id="3.60.20.10">
    <property type="entry name" value="Glutamine Phosphoribosylpyrophosphate, subunit 1, domain 1"/>
    <property type="match status" value="1"/>
</dbReference>
<dbReference type="NCBIfam" id="TIGR01536">
    <property type="entry name" value="asn_synth_AEB"/>
    <property type="match status" value="1"/>
</dbReference>